<evidence type="ECO:0000256" key="8">
    <source>
        <dbReference type="ARBA" id="ARBA00023012"/>
    </source>
</evidence>
<keyword evidence="7" id="KW-0067">ATP-binding</keyword>
<dbReference type="GO" id="GO:0043565">
    <property type="term" value="F:sequence-specific DNA binding"/>
    <property type="evidence" value="ECO:0007669"/>
    <property type="project" value="InterPro"/>
</dbReference>
<dbReference type="InterPro" id="IPR018060">
    <property type="entry name" value="HTH_AraC"/>
</dbReference>
<dbReference type="EMBL" id="JABAGL010000012">
    <property type="protein sequence ID" value="NME86377.1"/>
    <property type="molecule type" value="Genomic_DNA"/>
</dbReference>
<evidence type="ECO:0000256" key="10">
    <source>
        <dbReference type="ARBA" id="ARBA00023125"/>
    </source>
</evidence>
<dbReference type="Pfam" id="PF02518">
    <property type="entry name" value="HATPase_c"/>
    <property type="match status" value="1"/>
</dbReference>
<feature type="transmembrane region" description="Helical" evidence="13">
    <location>
        <begin position="767"/>
        <end position="784"/>
    </location>
</feature>
<name>A0A415RX07_9BACE</name>
<dbReference type="Pfam" id="PF07494">
    <property type="entry name" value="Reg_prop"/>
    <property type="match status" value="3"/>
</dbReference>
<dbReference type="InterPro" id="IPR003661">
    <property type="entry name" value="HisK_dim/P_dom"/>
</dbReference>
<dbReference type="InterPro" id="IPR011047">
    <property type="entry name" value="Quinoprotein_ADH-like_sf"/>
</dbReference>
<evidence type="ECO:0000313" key="17">
    <source>
        <dbReference type="EMBL" id="NME86377.1"/>
    </source>
</evidence>
<keyword evidence="9" id="KW-0805">Transcription regulation</keyword>
<dbReference type="RefSeq" id="WP_021939629.1">
    <property type="nucleotide sequence ID" value="NZ_CP072227.1"/>
</dbReference>
<dbReference type="PROSITE" id="PS00041">
    <property type="entry name" value="HTH_ARAC_FAMILY_1"/>
    <property type="match status" value="1"/>
</dbReference>
<feature type="domain" description="HTH araC/xylS-type" evidence="14">
    <location>
        <begin position="1201"/>
        <end position="1300"/>
    </location>
</feature>
<evidence type="ECO:0000256" key="12">
    <source>
        <dbReference type="PROSITE-ProRule" id="PRU00169"/>
    </source>
</evidence>
<dbReference type="InterPro" id="IPR003594">
    <property type="entry name" value="HATPase_dom"/>
</dbReference>
<dbReference type="PROSITE" id="PS01124">
    <property type="entry name" value="HTH_ARAC_FAMILY_2"/>
    <property type="match status" value="1"/>
</dbReference>
<dbReference type="InterPro" id="IPR036890">
    <property type="entry name" value="HATPase_C_sf"/>
</dbReference>
<keyword evidence="13" id="KW-0812">Transmembrane</keyword>
<dbReference type="InterPro" id="IPR011110">
    <property type="entry name" value="Reg_prop"/>
</dbReference>
<dbReference type="SUPFAM" id="SSF55874">
    <property type="entry name" value="ATPase domain of HSP90 chaperone/DNA topoisomerase II/histidine kinase"/>
    <property type="match status" value="1"/>
</dbReference>
<dbReference type="PRINTS" id="PR00344">
    <property type="entry name" value="BCTRLSENSOR"/>
</dbReference>
<dbReference type="GO" id="GO:0003700">
    <property type="term" value="F:DNA-binding transcription factor activity"/>
    <property type="evidence" value="ECO:0007669"/>
    <property type="project" value="InterPro"/>
</dbReference>
<dbReference type="FunFam" id="3.40.50.2300:FF:000138">
    <property type="entry name" value="Two-component system sensor histidine kinase/response regulator"/>
    <property type="match status" value="1"/>
</dbReference>
<evidence type="ECO:0000256" key="1">
    <source>
        <dbReference type="ARBA" id="ARBA00000085"/>
    </source>
</evidence>
<dbReference type="GO" id="GO:0005524">
    <property type="term" value="F:ATP binding"/>
    <property type="evidence" value="ECO:0007669"/>
    <property type="project" value="UniProtKB-KW"/>
</dbReference>
<dbReference type="SMART" id="SM00387">
    <property type="entry name" value="HATPase_c"/>
    <property type="match status" value="1"/>
</dbReference>
<dbReference type="SUPFAM" id="SSF50998">
    <property type="entry name" value="Quinoprotein alcohol dehydrogenase-like"/>
    <property type="match status" value="1"/>
</dbReference>
<dbReference type="Pfam" id="PF00072">
    <property type="entry name" value="Response_reg"/>
    <property type="match status" value="1"/>
</dbReference>
<dbReference type="GO" id="GO:0000155">
    <property type="term" value="F:phosphorelay sensor kinase activity"/>
    <property type="evidence" value="ECO:0007669"/>
    <property type="project" value="InterPro"/>
</dbReference>
<dbReference type="Pfam" id="PF00512">
    <property type="entry name" value="HisKA"/>
    <property type="match status" value="1"/>
</dbReference>
<dbReference type="Pfam" id="PF12833">
    <property type="entry name" value="HTH_18"/>
    <property type="match status" value="1"/>
</dbReference>
<dbReference type="FunFam" id="2.60.40.10:FF:000791">
    <property type="entry name" value="Two-component system sensor histidine kinase/response regulator"/>
    <property type="match status" value="1"/>
</dbReference>
<dbReference type="Gene3D" id="3.40.50.2300">
    <property type="match status" value="1"/>
</dbReference>
<keyword evidence="3 12" id="KW-0597">Phosphoprotein</keyword>
<dbReference type="SMART" id="SM00342">
    <property type="entry name" value="HTH_ARAC"/>
    <property type="match status" value="1"/>
</dbReference>
<gene>
    <name evidence="17" type="ORF">HF841_10160</name>
    <name evidence="18" type="ORF">INE88_00678</name>
</gene>
<evidence type="ECO:0000256" key="9">
    <source>
        <dbReference type="ARBA" id="ARBA00023015"/>
    </source>
</evidence>
<keyword evidence="6" id="KW-0418">Kinase</keyword>
<dbReference type="InterPro" id="IPR005467">
    <property type="entry name" value="His_kinase_dom"/>
</dbReference>
<feature type="modified residue" description="4-aspartylphosphate" evidence="12">
    <location>
        <position position="1102"/>
    </location>
</feature>
<keyword evidence="10" id="KW-0238">DNA-binding</keyword>
<evidence type="ECO:0000259" key="16">
    <source>
        <dbReference type="PROSITE" id="PS50110"/>
    </source>
</evidence>
<evidence type="ECO:0000259" key="14">
    <source>
        <dbReference type="PROSITE" id="PS01124"/>
    </source>
</evidence>
<dbReference type="InterPro" id="IPR011006">
    <property type="entry name" value="CheY-like_superfamily"/>
</dbReference>
<feature type="domain" description="Histidine kinase" evidence="15">
    <location>
        <begin position="805"/>
        <end position="1022"/>
    </location>
</feature>
<evidence type="ECO:0000256" key="5">
    <source>
        <dbReference type="ARBA" id="ARBA00022741"/>
    </source>
</evidence>
<dbReference type="InterPro" id="IPR013783">
    <property type="entry name" value="Ig-like_fold"/>
</dbReference>
<dbReference type="InterPro" id="IPR009057">
    <property type="entry name" value="Homeodomain-like_sf"/>
</dbReference>
<dbReference type="InterPro" id="IPR004358">
    <property type="entry name" value="Sig_transdc_His_kin-like_C"/>
</dbReference>
<dbReference type="InterPro" id="IPR015943">
    <property type="entry name" value="WD40/YVTN_repeat-like_dom_sf"/>
</dbReference>
<evidence type="ECO:0000256" key="6">
    <source>
        <dbReference type="ARBA" id="ARBA00022777"/>
    </source>
</evidence>
<keyword evidence="13" id="KW-0472">Membrane</keyword>
<dbReference type="SUPFAM" id="SSF46689">
    <property type="entry name" value="Homeodomain-like"/>
    <property type="match status" value="1"/>
</dbReference>
<evidence type="ECO:0000256" key="3">
    <source>
        <dbReference type="ARBA" id="ARBA00022553"/>
    </source>
</evidence>
<dbReference type="PROSITE" id="PS50109">
    <property type="entry name" value="HIS_KIN"/>
    <property type="match status" value="1"/>
</dbReference>
<evidence type="ECO:0000313" key="19">
    <source>
        <dbReference type="Proteomes" id="UP000520291"/>
    </source>
</evidence>
<dbReference type="Proteomes" id="UP000679226">
    <property type="component" value="Chromosome"/>
</dbReference>
<dbReference type="CDD" id="cd00082">
    <property type="entry name" value="HisKA"/>
    <property type="match status" value="1"/>
</dbReference>
<dbReference type="Proteomes" id="UP000520291">
    <property type="component" value="Unassembled WGS sequence"/>
</dbReference>
<dbReference type="EMBL" id="CP072227">
    <property type="protein sequence ID" value="QUT43895.1"/>
    <property type="molecule type" value="Genomic_DNA"/>
</dbReference>
<dbReference type="EC" id="2.7.13.3" evidence="2"/>
<dbReference type="CDD" id="cd00075">
    <property type="entry name" value="HATPase"/>
    <property type="match status" value="1"/>
</dbReference>
<dbReference type="Gene3D" id="3.30.565.10">
    <property type="entry name" value="Histidine kinase-like ATPase, C-terminal domain"/>
    <property type="match status" value="1"/>
</dbReference>
<evidence type="ECO:0000256" key="7">
    <source>
        <dbReference type="ARBA" id="ARBA00022840"/>
    </source>
</evidence>
<keyword evidence="5" id="KW-0547">Nucleotide-binding</keyword>
<protein>
    <recommendedName>
        <fullName evidence="2">histidine kinase</fullName>
        <ecNumber evidence="2">2.7.13.3</ecNumber>
    </recommendedName>
</protein>
<dbReference type="InterPro" id="IPR001789">
    <property type="entry name" value="Sig_transdc_resp-reg_receiver"/>
</dbReference>
<evidence type="ECO:0000256" key="4">
    <source>
        <dbReference type="ARBA" id="ARBA00022679"/>
    </source>
</evidence>
<accession>A0A415RX07</accession>
<evidence type="ECO:0000256" key="13">
    <source>
        <dbReference type="SAM" id="Phobius"/>
    </source>
</evidence>
<evidence type="ECO:0000313" key="18">
    <source>
        <dbReference type="EMBL" id="QUT43895.1"/>
    </source>
</evidence>
<sequence length="1307" mass="148964">MKQTIILLLLWQFCTVLSVYALPFKELSTTAGLSNRRVLASIKDGDGYIWFATRMGIDRYNGESFTNYKLADSPDIPEEHPKGIFINGQNEIYAFSEHNIYKYSYDKDRFSKQNTSGIPRRETINTVTADPSGHFWIGTNAHLYRLMKSDSIVRPVKQNVSVYCILFQNNQYGWFGSSKGVFHLLGQEDESYLPQKDKNLAVLNTKRIQSLYHDTLTNYLWIGTFDNGIYIYDKNQRKLKTVGNTPGRSLPTRSITCIGTDRIWAGIDGSGIREYNRFNGKFKTEYSQNAAGYNHIKVNNIYHILDNGNSVWICTYTSGVFVHNKSRMINTFYTHAENKPQSLINNHVNCILEDRQNRLWLGTNSGISRYDRNTNIWKHFLQDSSNGNAIVLSLFQDSENNVWAGGYACGVVRIDTNDQIHPLQTLPSGPAMPKYVYAISQDNDGDIWLGGIINNLTRYKPSDQSIKQYPVKDINQIRPYGKDTLLLATSKGVLFLNKTNEKISQPTPPEKGIITKANTLSICVLPSTPTQLWFGTEGQGVLCYDLNACKWKQYTQANGLSSNSVCGIQHDTQGRLWIGTENGLNCLLPKHNCIDVFYEPDGLPSNTFNLRSYALLHNGNIAWGTPEGAFELIPDEFNRKTGENYNLRFEEFALFNRPAHPSDVETPLHTTIDRSSHITLDHNQHSFSFRFLNLGYLNAAKNMYSWYLEGFDKEWSLPTDHHHAVYTNIPPGKYTFRVKVFNGSDDKNFQERAIHMTIRSPWWNTRIAWTAYVIAAILIMYYLVRAYKDRLEARDSDQKIRFFINIAHDIRTPLTLIKAPLNEIEEEPLTENGHSALALAQRNTEKLLNMVTQLLDFQKIEREAMSLQVEETEINSFVGNAVSNFEPLAREKQISLHLQLTPEESNKVYIDRRKLSIIIDNLLSNSIKYTCQHGNVWIKSSVASGRLAIEITDDGIGISPQAQKKLFNRFYRAENATNSKETGSGIGLLLTKKMTLLHKGSINFSSNVGAGTTFRIELPVQKNDYAETEIIKKEFEQHPKPHTEQTAEETNKLKLLVVEDNEELRGYLAHCLNRDYRIIESADGQAALDIIHKENPDFIISDVMMPVLSGIELCSRLKSNIETCHIPIILLTSLAEREDIIKGLNAGADDYITKPFDLSVLKTKIAAIINNRRLYRKKYIDKSAFSDETSVINELDRKFMSKLVEYIEEKMMNENFSIDTLAMEMAMSRSVFFKKIKSLTGQNPQEFIRDIKMKKAATLLNEKKYSIGEIAYLTGYPNAKYFSTAFKKYYGTTPSTFIAGDQPADPL</sequence>
<dbReference type="PROSITE" id="PS50110">
    <property type="entry name" value="RESPONSE_REGULATORY"/>
    <property type="match status" value="1"/>
</dbReference>
<dbReference type="PANTHER" id="PTHR43547:SF2">
    <property type="entry name" value="HYBRID SIGNAL TRANSDUCTION HISTIDINE KINASE C"/>
    <property type="match status" value="1"/>
</dbReference>
<dbReference type="SUPFAM" id="SSF47384">
    <property type="entry name" value="Homodimeric domain of signal transducing histidine kinase"/>
    <property type="match status" value="1"/>
</dbReference>
<dbReference type="InterPro" id="IPR018062">
    <property type="entry name" value="HTH_AraC-typ_CS"/>
</dbReference>
<evidence type="ECO:0000259" key="15">
    <source>
        <dbReference type="PROSITE" id="PS50109"/>
    </source>
</evidence>
<dbReference type="Gene3D" id="1.10.10.60">
    <property type="entry name" value="Homeodomain-like"/>
    <property type="match status" value="2"/>
</dbReference>
<dbReference type="SMART" id="SM00388">
    <property type="entry name" value="HisKA"/>
    <property type="match status" value="1"/>
</dbReference>
<dbReference type="Gene3D" id="1.10.287.130">
    <property type="match status" value="1"/>
</dbReference>
<comment type="catalytic activity">
    <reaction evidence="1">
        <text>ATP + protein L-histidine = ADP + protein N-phospho-L-histidine.</text>
        <dbReference type="EC" id="2.7.13.3"/>
    </reaction>
</comment>
<reference evidence="17 19" key="1">
    <citation type="submission" date="2020-04" db="EMBL/GenBank/DDBJ databases">
        <authorList>
            <person name="Hitch T.C.A."/>
            <person name="Wylensek D."/>
            <person name="Clavel T."/>
        </authorList>
    </citation>
    <scope>NUCLEOTIDE SEQUENCE [LARGE SCALE GENOMIC DNA]</scope>
    <source>
        <strain evidence="17 19">WCA3-601-WT-5E</strain>
    </source>
</reference>
<proteinExistence type="predicted"/>
<dbReference type="KEGG" id="beg:INE88_00678"/>
<dbReference type="SMART" id="SM00448">
    <property type="entry name" value="REC"/>
    <property type="match status" value="1"/>
</dbReference>
<keyword evidence="11" id="KW-0804">Transcription</keyword>
<dbReference type="InterPro" id="IPR011123">
    <property type="entry name" value="Y_Y_Y"/>
</dbReference>
<dbReference type="Pfam" id="PF07495">
    <property type="entry name" value="Y_Y_Y"/>
    <property type="match status" value="1"/>
</dbReference>
<dbReference type="InterPro" id="IPR036097">
    <property type="entry name" value="HisK_dim/P_sf"/>
</dbReference>
<dbReference type="Gene3D" id="2.60.40.10">
    <property type="entry name" value="Immunoglobulins"/>
    <property type="match status" value="1"/>
</dbReference>
<reference evidence="18" key="2">
    <citation type="journal article" date="2021" name="PLoS Genet.">
        <title>Mobile Type VI secretion system loci of the gut Bacteroidales display extensive intra-ecosystem transfer, multi-species spread and geographical clustering.</title>
        <authorList>
            <person name="Garcia-Bayona L."/>
            <person name="Coyne M.J."/>
            <person name="Comstock L.E."/>
        </authorList>
    </citation>
    <scope>NUCLEOTIDE SEQUENCE</scope>
    <source>
        <strain evidence="18">CL11T00C20</strain>
    </source>
</reference>
<keyword evidence="13" id="KW-1133">Transmembrane helix</keyword>
<evidence type="ECO:0000256" key="11">
    <source>
        <dbReference type="ARBA" id="ARBA00023163"/>
    </source>
</evidence>
<dbReference type="FunFam" id="3.30.565.10:FF:000037">
    <property type="entry name" value="Hybrid sensor histidine kinase/response regulator"/>
    <property type="match status" value="1"/>
</dbReference>
<keyword evidence="4" id="KW-0808">Transferase</keyword>
<dbReference type="SUPFAM" id="SSF52172">
    <property type="entry name" value="CheY-like"/>
    <property type="match status" value="1"/>
</dbReference>
<keyword evidence="8" id="KW-0902">Two-component regulatory system</keyword>
<dbReference type="SUPFAM" id="SSF63829">
    <property type="entry name" value="Calcium-dependent phosphotriesterase"/>
    <property type="match status" value="1"/>
</dbReference>
<feature type="domain" description="Response regulatory" evidence="16">
    <location>
        <begin position="1054"/>
        <end position="1169"/>
    </location>
</feature>
<dbReference type="PANTHER" id="PTHR43547">
    <property type="entry name" value="TWO-COMPONENT HISTIDINE KINASE"/>
    <property type="match status" value="1"/>
</dbReference>
<dbReference type="Gene3D" id="2.130.10.10">
    <property type="entry name" value="YVTN repeat-like/Quinoprotein amine dehydrogenase"/>
    <property type="match status" value="4"/>
</dbReference>
<organism evidence="17 19">
    <name type="scientific">Bacteroides eggerthii</name>
    <dbReference type="NCBI Taxonomy" id="28111"/>
    <lineage>
        <taxon>Bacteria</taxon>
        <taxon>Pseudomonadati</taxon>
        <taxon>Bacteroidota</taxon>
        <taxon>Bacteroidia</taxon>
        <taxon>Bacteroidales</taxon>
        <taxon>Bacteroidaceae</taxon>
        <taxon>Bacteroides</taxon>
    </lineage>
</organism>
<evidence type="ECO:0000256" key="2">
    <source>
        <dbReference type="ARBA" id="ARBA00012438"/>
    </source>
</evidence>